<evidence type="ECO:0000313" key="1">
    <source>
        <dbReference type="EMBL" id="CEN31427.1"/>
    </source>
</evidence>
<protein>
    <submittedName>
        <fullName evidence="1">Uncharacterized protein</fullName>
    </submittedName>
</protein>
<sequence>MKKRKLNKSKLDFVTAVINFVRVLLQIALELLIK</sequence>
<accession>A0A9P1KWH2</accession>
<organism evidence="1 3">
    <name type="scientific">Paraclostridium sordellii</name>
    <name type="common">Clostridium sordellii</name>
    <dbReference type="NCBI Taxonomy" id="1505"/>
    <lineage>
        <taxon>Bacteria</taxon>
        <taxon>Bacillati</taxon>
        <taxon>Bacillota</taxon>
        <taxon>Clostridia</taxon>
        <taxon>Peptostreptococcales</taxon>
        <taxon>Peptostreptococcaceae</taxon>
        <taxon>Paraclostridium</taxon>
    </lineage>
</organism>
<dbReference type="EMBL" id="CDNY01000004">
    <property type="protein sequence ID" value="CEN31427.1"/>
    <property type="molecule type" value="Genomic_DNA"/>
</dbReference>
<dbReference type="EMBL" id="CDNY01000004">
    <property type="protein sequence ID" value="CEN31429.1"/>
    <property type="molecule type" value="Genomic_DNA"/>
</dbReference>
<proteinExistence type="predicted"/>
<dbReference type="Proteomes" id="UP000049685">
    <property type="component" value="Unassembled WGS sequence"/>
</dbReference>
<reference evidence="3" key="1">
    <citation type="submission" date="2015-01" db="EMBL/GenBank/DDBJ databases">
        <authorList>
            <person name="Aslett A.Martin."/>
            <person name="De Silva Nishadi"/>
        </authorList>
    </citation>
    <scope>NUCLEOTIDE SEQUENCE [LARGE SCALE GENOMIC DNA]</scope>
    <source>
        <strain evidence="3">UMC4404</strain>
    </source>
</reference>
<gene>
    <name evidence="1" type="ORF">UMC4404_33011</name>
    <name evidence="2" type="ORF">UMC4404_33031</name>
</gene>
<evidence type="ECO:0000313" key="2">
    <source>
        <dbReference type="EMBL" id="CEN31429.1"/>
    </source>
</evidence>
<dbReference type="AlphaFoldDB" id="A0A9P1KWH2"/>
<name>A0A9P1KWH2_PARSO</name>
<comment type="caution">
    <text evidence="1">The sequence shown here is derived from an EMBL/GenBank/DDBJ whole genome shotgun (WGS) entry which is preliminary data.</text>
</comment>
<reference evidence="1" key="2">
    <citation type="submission" date="2015-01" db="EMBL/GenBank/DDBJ databases">
        <authorList>
            <person name="Aslett M.A."/>
            <person name="De Silva N."/>
        </authorList>
    </citation>
    <scope>NUCLEOTIDE SEQUENCE</scope>
    <source>
        <strain evidence="1">UMC4404</strain>
    </source>
</reference>
<evidence type="ECO:0000313" key="3">
    <source>
        <dbReference type="Proteomes" id="UP000049685"/>
    </source>
</evidence>